<dbReference type="EMBL" id="LJSN01000002">
    <property type="protein sequence ID" value="PNE42680.1"/>
    <property type="molecule type" value="Genomic_DNA"/>
</dbReference>
<proteinExistence type="predicted"/>
<dbReference type="Gene3D" id="1.20.120.20">
    <property type="entry name" value="Apolipoprotein"/>
    <property type="match status" value="1"/>
</dbReference>
<gene>
    <name evidence="2" type="ORF">AOB60_19935</name>
</gene>
<organism evidence="2 3">
    <name type="scientific">Streptomyces noursei</name>
    <name type="common">Streptomyces albulus</name>
    <dbReference type="NCBI Taxonomy" id="1971"/>
    <lineage>
        <taxon>Bacteria</taxon>
        <taxon>Bacillati</taxon>
        <taxon>Actinomycetota</taxon>
        <taxon>Actinomycetes</taxon>
        <taxon>Kitasatosporales</taxon>
        <taxon>Streptomycetaceae</taxon>
        <taxon>Streptomyces</taxon>
    </lineage>
</organism>
<dbReference type="Proteomes" id="UP000236047">
    <property type="component" value="Unassembled WGS sequence"/>
</dbReference>
<feature type="compositionally biased region" description="Basic and acidic residues" evidence="1">
    <location>
        <begin position="133"/>
        <end position="166"/>
    </location>
</feature>
<evidence type="ECO:0000313" key="2">
    <source>
        <dbReference type="EMBL" id="PNE42680.1"/>
    </source>
</evidence>
<accession>A0A2N8PNV1</accession>
<comment type="caution">
    <text evidence="2">The sequence shown here is derived from an EMBL/GenBank/DDBJ whole genome shotgun (WGS) entry which is preliminary data.</text>
</comment>
<reference evidence="3" key="1">
    <citation type="submission" date="2015-09" db="EMBL/GenBank/DDBJ databases">
        <authorList>
            <person name="Graham D.E."/>
            <person name="Mahan K.M."/>
            <person name="Klingeman D.M."/>
            <person name="Fida T."/>
            <person name="Giannone R.J."/>
            <person name="Hettich R.L."/>
            <person name="Parry R.J."/>
            <person name="Spain J.C."/>
        </authorList>
    </citation>
    <scope>NUCLEOTIDE SEQUENCE [LARGE SCALE GENOMIC DNA]</scope>
    <source>
        <strain evidence="3">JCM 4701</strain>
    </source>
</reference>
<feature type="region of interest" description="Disordered" evidence="1">
    <location>
        <begin position="131"/>
        <end position="166"/>
    </location>
</feature>
<sequence>MDRRVEGLSIDRDSCWERAARLTVLCHEMDAELAELRAYVAQLPEQTYESLGQQARSILTTAESESARLRSEAESAAEQLHDDAAEYAQKLQGAADKAAQRLRAEAAEDARRTDKAAVDEAGELVAEAAQEAEELRAEATEELAETRRRSGKMRKDQETRHTEEWDSLERELARLETEMDQRVAELDAHGEAVVAERRRLTAEVEESARHRLEDAEARAAELLAQGRVEAERIERATERVVREHDEAREEVRIHMTHVRNSLAALTGKDPAEFSGAGSGTGPAAPAGAGTGAVEGAGAERDPDSEETVETGLPRGERGGPGRR</sequence>
<protein>
    <submittedName>
        <fullName evidence="2">Cellulose-binding protein</fullName>
    </submittedName>
</protein>
<evidence type="ECO:0000256" key="1">
    <source>
        <dbReference type="SAM" id="MobiDB-lite"/>
    </source>
</evidence>
<keyword evidence="3" id="KW-1185">Reference proteome</keyword>
<feature type="region of interest" description="Disordered" evidence="1">
    <location>
        <begin position="263"/>
        <end position="323"/>
    </location>
</feature>
<name>A0A2N8PNV1_STRNR</name>
<feature type="compositionally biased region" description="Basic and acidic residues" evidence="1">
    <location>
        <begin position="314"/>
        <end position="323"/>
    </location>
</feature>
<dbReference type="AlphaFoldDB" id="A0A2N8PNV1"/>
<evidence type="ECO:0000313" key="3">
    <source>
        <dbReference type="Proteomes" id="UP000236047"/>
    </source>
</evidence>
<dbReference type="SUPFAM" id="SSF58113">
    <property type="entry name" value="Apolipoprotein A-I"/>
    <property type="match status" value="1"/>
</dbReference>